<evidence type="ECO:0000256" key="3">
    <source>
        <dbReference type="ARBA" id="ARBA00015944"/>
    </source>
</evidence>
<geneLocation type="mitochondrion" evidence="11"/>
<evidence type="ECO:0000256" key="6">
    <source>
        <dbReference type="ARBA" id="ARBA00022989"/>
    </source>
</evidence>
<name>A0A7D5HSY2_9HYME</name>
<dbReference type="InterPro" id="IPR035973">
    <property type="entry name" value="Cyt_c_oxidase_su3-like_sf"/>
</dbReference>
<dbReference type="InterPro" id="IPR033945">
    <property type="entry name" value="Cyt_c_oxase_su3_dom"/>
</dbReference>
<feature type="transmembrane region" description="Helical" evidence="9">
    <location>
        <begin position="42"/>
        <end position="62"/>
    </location>
</feature>
<dbReference type="Gene3D" id="1.10.287.70">
    <property type="match status" value="1"/>
</dbReference>
<feature type="transmembrane region" description="Helical" evidence="9">
    <location>
        <begin position="165"/>
        <end position="183"/>
    </location>
</feature>
<organism evidence="11">
    <name type="scientific">Habrobracon hebetor</name>
    <dbReference type="NCBI Taxonomy" id="69819"/>
    <lineage>
        <taxon>Eukaryota</taxon>
        <taxon>Metazoa</taxon>
        <taxon>Ecdysozoa</taxon>
        <taxon>Arthropoda</taxon>
        <taxon>Hexapoda</taxon>
        <taxon>Insecta</taxon>
        <taxon>Pterygota</taxon>
        <taxon>Neoptera</taxon>
        <taxon>Endopterygota</taxon>
        <taxon>Hymenoptera</taxon>
        <taxon>Apocrita</taxon>
        <taxon>Ichneumonoidea</taxon>
        <taxon>Braconidae</taxon>
        <taxon>Braconinae</taxon>
        <taxon>Habrobracon</taxon>
    </lineage>
</organism>
<evidence type="ECO:0000259" key="10">
    <source>
        <dbReference type="PROSITE" id="PS50253"/>
    </source>
</evidence>
<feature type="transmembrane region" description="Helical" evidence="9">
    <location>
        <begin position="244"/>
        <end position="263"/>
    </location>
</feature>
<evidence type="ECO:0000256" key="2">
    <source>
        <dbReference type="ARBA" id="ARBA00010581"/>
    </source>
</evidence>
<feature type="transmembrane region" description="Helical" evidence="9">
    <location>
        <begin position="195"/>
        <end position="223"/>
    </location>
</feature>
<dbReference type="InterPro" id="IPR024791">
    <property type="entry name" value="Cyt_c/ubiquinol_Oxase_su3"/>
</dbReference>
<dbReference type="CDD" id="cd01665">
    <property type="entry name" value="Cyt_c_Oxidase_III"/>
    <property type="match status" value="1"/>
</dbReference>
<protein>
    <recommendedName>
        <fullName evidence="3 8">Cytochrome c oxidase subunit 3</fullName>
    </recommendedName>
</protein>
<sequence>MNMNMNKFFHPYHLVTLSPWPLIMSFSLIILMIGLIKWFSEYNNYLMILGYLLNLLVMFQWWRDVIRESTFQGNHNFYVMKGLRLGMILFIISEIMFFLSFFWSYFHMFLSPSIEIGNLWPPKNILIFNPYNIPLLNTLILLSSGVSITWCHYSMLMNNLKESKYSILITMLLGIMFIFFQYMEYKESYFSIADSIYGSVFFLMTGFHGFHVIMGIIFIFISMIRFFNKHYSTIHHLGFETSTWYWHFVDVVWLFLYLFIYWLSY</sequence>
<dbReference type="InterPro" id="IPR000298">
    <property type="entry name" value="Cyt_c_oxidase-like_su3"/>
</dbReference>
<feature type="domain" description="Heme-copper oxidase subunit III family profile" evidence="10">
    <location>
        <begin position="8"/>
        <end position="265"/>
    </location>
</feature>
<dbReference type="PANTHER" id="PTHR11403:SF7">
    <property type="entry name" value="CYTOCHROME C OXIDASE SUBUNIT 3"/>
    <property type="match status" value="1"/>
</dbReference>
<comment type="subcellular location">
    <subcellularLocation>
        <location evidence="1">Membrane</location>
        <topology evidence="1">Multi-pass membrane protein</topology>
    </subcellularLocation>
</comment>
<gene>
    <name evidence="11" type="primary">COX3</name>
</gene>
<evidence type="ECO:0000256" key="1">
    <source>
        <dbReference type="ARBA" id="ARBA00004141"/>
    </source>
</evidence>
<dbReference type="Pfam" id="PF00510">
    <property type="entry name" value="COX3"/>
    <property type="match status" value="1"/>
</dbReference>
<keyword evidence="5" id="KW-1278">Translocase</keyword>
<feature type="transmembrane region" description="Helical" evidence="9">
    <location>
        <begin position="12"/>
        <end position="36"/>
    </location>
</feature>
<proteinExistence type="inferred from homology"/>
<comment type="similarity">
    <text evidence="2 8">Belongs to the cytochrome c oxidase subunit 3 family.</text>
</comment>
<dbReference type="EMBL" id="MN842279">
    <property type="protein sequence ID" value="QKZ95161.1"/>
    <property type="molecule type" value="Genomic_DNA"/>
</dbReference>
<evidence type="ECO:0000256" key="7">
    <source>
        <dbReference type="ARBA" id="ARBA00023136"/>
    </source>
</evidence>
<dbReference type="AlphaFoldDB" id="A0A7D5HSY2"/>
<dbReference type="PANTHER" id="PTHR11403">
    <property type="entry name" value="CYTOCHROME C OXIDASE SUBUNIT III"/>
    <property type="match status" value="1"/>
</dbReference>
<keyword evidence="4 8" id="KW-0812">Transmembrane</keyword>
<keyword evidence="6 9" id="KW-1133">Transmembrane helix</keyword>
<dbReference type="GO" id="GO:0004129">
    <property type="term" value="F:cytochrome-c oxidase activity"/>
    <property type="evidence" value="ECO:0007669"/>
    <property type="project" value="InterPro"/>
</dbReference>
<evidence type="ECO:0000256" key="9">
    <source>
        <dbReference type="SAM" id="Phobius"/>
    </source>
</evidence>
<keyword evidence="7 9" id="KW-0472">Membrane</keyword>
<reference evidence="11" key="2">
    <citation type="journal article" date="2020" name="Mitochondrial DNA Part B Resour">
        <title>Sequencing and analysis of the complete mitochondrial genome of Habrobracon hebetor (Hymenoptera: Braconidae).</title>
        <authorList>
            <person name="Huang Y.-X."/>
            <person name="Qi L.-Q."/>
            <person name="Zhang Y.-Z."/>
            <person name="Jin X.-X."/>
            <person name="Wang X."/>
        </authorList>
    </citation>
    <scope>NUCLEOTIDE SEQUENCE</scope>
</reference>
<dbReference type="GO" id="GO:0006123">
    <property type="term" value="P:mitochondrial electron transport, cytochrome c to oxygen"/>
    <property type="evidence" value="ECO:0007669"/>
    <property type="project" value="TreeGrafter"/>
</dbReference>
<accession>A0A7D5HSY2</accession>
<evidence type="ECO:0000256" key="4">
    <source>
        <dbReference type="ARBA" id="ARBA00022692"/>
    </source>
</evidence>
<keyword evidence="8 11" id="KW-0496">Mitochondrion</keyword>
<evidence type="ECO:0000313" key="11">
    <source>
        <dbReference type="EMBL" id="QKZ95161.1"/>
    </source>
</evidence>
<dbReference type="PROSITE" id="PS50253">
    <property type="entry name" value="COX3"/>
    <property type="match status" value="1"/>
</dbReference>
<feature type="transmembrane region" description="Helical" evidence="9">
    <location>
        <begin position="131"/>
        <end position="153"/>
    </location>
</feature>
<dbReference type="SUPFAM" id="SSF81452">
    <property type="entry name" value="Cytochrome c oxidase subunit III-like"/>
    <property type="match status" value="1"/>
</dbReference>
<evidence type="ECO:0000256" key="5">
    <source>
        <dbReference type="ARBA" id="ARBA00022967"/>
    </source>
</evidence>
<feature type="transmembrane region" description="Helical" evidence="9">
    <location>
        <begin position="83"/>
        <end position="106"/>
    </location>
</feature>
<evidence type="ECO:0000256" key="8">
    <source>
        <dbReference type="RuleBase" id="RU003375"/>
    </source>
</evidence>
<dbReference type="InterPro" id="IPR013833">
    <property type="entry name" value="Cyt_c_oxidase_su3_a-hlx"/>
</dbReference>
<comment type="function">
    <text evidence="8">Component of the cytochrome c oxidase, the last enzyme in the mitochondrial electron transport chain which drives oxidative phosphorylation. The respiratory chain contains 3 multisubunit complexes succinate dehydrogenase (complex II, CII), ubiquinol-cytochrome c oxidoreductase (cytochrome b-c1 complex, complex III, CIII) and cytochrome c oxidase (complex IV, CIV), that cooperate to transfer electrons derived from NADH and succinate to molecular oxygen, creating an electrochemical gradient over the inner membrane that drives transmembrane transport and the ATP synthase. Cytochrome c oxidase is the component of the respiratory chain that catalyzes the reduction of oxygen to water. Electrons originating from reduced cytochrome c in the intermembrane space (IMS) are transferred via the dinuclear copper A center (CU(A)) of subunit 2 and heme A of subunit 1 to the active site in subunit 1, a binuclear center (BNC) formed by heme A3 and copper B (CU(B)). The BNC reduces molecular oxygen to 2 water molecules using 4 electrons from cytochrome c in the IMS and 4 protons from the mitochondrial matrix.</text>
</comment>
<dbReference type="GO" id="GO:0005739">
    <property type="term" value="C:mitochondrion"/>
    <property type="evidence" value="ECO:0007669"/>
    <property type="project" value="TreeGrafter"/>
</dbReference>
<dbReference type="Gene3D" id="1.20.120.80">
    <property type="entry name" value="Cytochrome c oxidase, subunit III, four-helix bundle"/>
    <property type="match status" value="1"/>
</dbReference>
<dbReference type="GO" id="GO:0016020">
    <property type="term" value="C:membrane"/>
    <property type="evidence" value="ECO:0007669"/>
    <property type="project" value="UniProtKB-SubCell"/>
</dbReference>
<reference evidence="11" key="1">
    <citation type="submission" date="2019-12" db="EMBL/GenBank/DDBJ databases">
        <authorList>
            <person name="Huang Y."/>
            <person name="Qi L."/>
            <person name="Wang X."/>
        </authorList>
    </citation>
    <scope>NUCLEOTIDE SEQUENCE</scope>
</reference>